<dbReference type="GO" id="GO:0020037">
    <property type="term" value="F:heme binding"/>
    <property type="evidence" value="ECO:0007669"/>
    <property type="project" value="InterPro"/>
</dbReference>
<name>A0A2R6WYU6_MARPO</name>
<dbReference type="SUPFAM" id="SSF48113">
    <property type="entry name" value="Heme-dependent peroxidases"/>
    <property type="match status" value="1"/>
</dbReference>
<dbReference type="AlphaFoldDB" id="A0A2R6WYU6"/>
<dbReference type="EMBL" id="KZ772719">
    <property type="protein sequence ID" value="PTQ39013.1"/>
    <property type="molecule type" value="Genomic_DNA"/>
</dbReference>
<dbReference type="InterPro" id="IPR010255">
    <property type="entry name" value="Haem_peroxidase_sf"/>
</dbReference>
<reference evidence="2" key="1">
    <citation type="journal article" date="2017" name="Cell">
        <title>Insights into land plant evolution garnered from the Marchantia polymorpha genome.</title>
        <authorList>
            <person name="Bowman J.L."/>
            <person name="Kohchi T."/>
            <person name="Yamato K.T."/>
            <person name="Jenkins J."/>
            <person name="Shu S."/>
            <person name="Ishizaki K."/>
            <person name="Yamaoka S."/>
            <person name="Nishihama R."/>
            <person name="Nakamura Y."/>
            <person name="Berger F."/>
            <person name="Adam C."/>
            <person name="Aki S.S."/>
            <person name="Althoff F."/>
            <person name="Araki T."/>
            <person name="Arteaga-Vazquez M.A."/>
            <person name="Balasubrmanian S."/>
            <person name="Barry K."/>
            <person name="Bauer D."/>
            <person name="Boehm C.R."/>
            <person name="Briginshaw L."/>
            <person name="Caballero-Perez J."/>
            <person name="Catarino B."/>
            <person name="Chen F."/>
            <person name="Chiyoda S."/>
            <person name="Chovatia M."/>
            <person name="Davies K.M."/>
            <person name="Delmans M."/>
            <person name="Demura T."/>
            <person name="Dierschke T."/>
            <person name="Dolan L."/>
            <person name="Dorantes-Acosta A.E."/>
            <person name="Eklund D.M."/>
            <person name="Florent S.N."/>
            <person name="Flores-Sandoval E."/>
            <person name="Fujiyama A."/>
            <person name="Fukuzawa H."/>
            <person name="Galik B."/>
            <person name="Grimanelli D."/>
            <person name="Grimwood J."/>
            <person name="Grossniklaus U."/>
            <person name="Hamada T."/>
            <person name="Haseloff J."/>
            <person name="Hetherington A.J."/>
            <person name="Higo A."/>
            <person name="Hirakawa Y."/>
            <person name="Hundley H.N."/>
            <person name="Ikeda Y."/>
            <person name="Inoue K."/>
            <person name="Inoue S.I."/>
            <person name="Ishida S."/>
            <person name="Jia Q."/>
            <person name="Kakita M."/>
            <person name="Kanazawa T."/>
            <person name="Kawai Y."/>
            <person name="Kawashima T."/>
            <person name="Kennedy M."/>
            <person name="Kinose K."/>
            <person name="Kinoshita T."/>
            <person name="Kohara Y."/>
            <person name="Koide E."/>
            <person name="Komatsu K."/>
            <person name="Kopischke S."/>
            <person name="Kubo M."/>
            <person name="Kyozuka J."/>
            <person name="Lagercrantz U."/>
            <person name="Lin S.S."/>
            <person name="Lindquist E."/>
            <person name="Lipzen A.M."/>
            <person name="Lu C.W."/>
            <person name="De Luna E."/>
            <person name="Martienssen R.A."/>
            <person name="Minamino N."/>
            <person name="Mizutani M."/>
            <person name="Mizutani M."/>
            <person name="Mochizuki N."/>
            <person name="Monte I."/>
            <person name="Mosher R."/>
            <person name="Nagasaki H."/>
            <person name="Nakagami H."/>
            <person name="Naramoto S."/>
            <person name="Nishitani K."/>
            <person name="Ohtani M."/>
            <person name="Okamoto T."/>
            <person name="Okumura M."/>
            <person name="Phillips J."/>
            <person name="Pollak B."/>
            <person name="Reinders A."/>
            <person name="Rovekamp M."/>
            <person name="Sano R."/>
            <person name="Sawa S."/>
            <person name="Schmid M.W."/>
            <person name="Shirakawa M."/>
            <person name="Solano R."/>
            <person name="Spunde A."/>
            <person name="Suetsugu N."/>
            <person name="Sugano S."/>
            <person name="Sugiyama A."/>
            <person name="Sun R."/>
            <person name="Suzuki Y."/>
            <person name="Takenaka M."/>
            <person name="Takezawa D."/>
            <person name="Tomogane H."/>
            <person name="Tsuzuki M."/>
            <person name="Ueda T."/>
            <person name="Umeda M."/>
            <person name="Ward J.M."/>
            <person name="Watanabe Y."/>
            <person name="Yazaki K."/>
            <person name="Yokoyama R."/>
            <person name="Yoshitake Y."/>
            <person name="Yotsui I."/>
            <person name="Zachgo S."/>
            <person name="Schmutz J."/>
        </authorList>
    </citation>
    <scope>NUCLEOTIDE SEQUENCE [LARGE SCALE GENOMIC DNA]</scope>
    <source>
        <strain evidence="2">Tak-1</strain>
    </source>
</reference>
<evidence type="ECO:0000313" key="2">
    <source>
        <dbReference type="Proteomes" id="UP000244005"/>
    </source>
</evidence>
<dbReference type="GO" id="GO:0006979">
    <property type="term" value="P:response to oxidative stress"/>
    <property type="evidence" value="ECO:0007669"/>
    <property type="project" value="InterPro"/>
</dbReference>
<organism evidence="1 2">
    <name type="scientific">Marchantia polymorpha</name>
    <name type="common">Common liverwort</name>
    <name type="synonym">Marchantia aquatica</name>
    <dbReference type="NCBI Taxonomy" id="3197"/>
    <lineage>
        <taxon>Eukaryota</taxon>
        <taxon>Viridiplantae</taxon>
        <taxon>Streptophyta</taxon>
        <taxon>Embryophyta</taxon>
        <taxon>Marchantiophyta</taxon>
        <taxon>Marchantiopsida</taxon>
        <taxon>Marchantiidae</taxon>
        <taxon>Marchantiales</taxon>
        <taxon>Marchantiaceae</taxon>
        <taxon>Marchantia</taxon>
    </lineage>
</organism>
<dbReference type="Gene3D" id="1.10.520.10">
    <property type="match status" value="1"/>
</dbReference>
<dbReference type="GO" id="GO:0004601">
    <property type="term" value="F:peroxidase activity"/>
    <property type="evidence" value="ECO:0007669"/>
    <property type="project" value="InterPro"/>
</dbReference>
<sequence length="76" mass="8254">MIHSDSLGLSLMLLESPVDDDLYNGSCEDAESAIQKAIGNELANKLKLVASVIRFQFHDSSDFKHNSSDTVACDPV</sequence>
<dbReference type="Gramene" id="Mp6g13530.1">
    <property type="protein sequence ID" value="Mp6g13530.1.cds1"/>
    <property type="gene ID" value="Mp6g13530"/>
</dbReference>
<gene>
    <name evidence="1" type="ORF">MARPO_0047s0005</name>
</gene>
<accession>A0A2R6WYU6</accession>
<proteinExistence type="predicted"/>
<evidence type="ECO:0000313" key="1">
    <source>
        <dbReference type="EMBL" id="PTQ39013.1"/>
    </source>
</evidence>
<protein>
    <submittedName>
        <fullName evidence="1">Uncharacterized protein</fullName>
    </submittedName>
</protein>
<dbReference type="Proteomes" id="UP000244005">
    <property type="component" value="Unassembled WGS sequence"/>
</dbReference>
<keyword evidence="2" id="KW-1185">Reference proteome</keyword>